<dbReference type="ExpressionAtlas" id="D2YW03">
    <property type="expression patterns" value="baseline and differential"/>
</dbReference>
<dbReference type="PaxDb" id="6239-ZK1320.11b"/>
<keyword evidence="1" id="KW-0812">Transmembrane</keyword>
<dbReference type="RefSeq" id="NP_001254220.1">
    <property type="nucleotide sequence ID" value="NM_001267291.1"/>
</dbReference>
<dbReference type="EMBL" id="BX284602">
    <property type="protein sequence ID" value="CBI83246.1"/>
    <property type="molecule type" value="Genomic_DNA"/>
</dbReference>
<evidence type="ECO:0000313" key="2">
    <source>
        <dbReference type="EMBL" id="CBI83246.1"/>
    </source>
</evidence>
<sequence>MLIDLFNANFSKIVLSFSICPFYIKYLSIIILIMSKKRVPQTCRKKMIVVDGIEIMIPNDKLDEVVSIFKSGVHIDDLEGWQTEAAHEEENFEKFITEAREFSNMSPPDIDQFEIKARGAASICVVEFFLKHFGILIKSNKAKSSLMEVICFGLSSKQAVQVIDIWMKAEKSDPNYYENYYDSCMTKEGREATLDSINEMAAIFDKADLVLIEAELKIMTSVTLRDVKKDTRKIGNYSYDYSRIAFSSSL</sequence>
<dbReference type="AGR" id="WB:WBGene00014259"/>
<dbReference type="WormBase" id="ZK1320.11b">
    <property type="protein sequence ID" value="CE44398"/>
    <property type="gene ID" value="WBGene00014259"/>
</dbReference>
<dbReference type="HOGENOM" id="CLU_1361558_0_0_1"/>
<feature type="transmembrane region" description="Helical" evidence="1">
    <location>
        <begin position="13"/>
        <end position="35"/>
    </location>
</feature>
<evidence type="ECO:0000256" key="1">
    <source>
        <dbReference type="SAM" id="Phobius"/>
    </source>
</evidence>
<keyword evidence="1" id="KW-0472">Membrane</keyword>
<name>D2YW03_CAEEL</name>
<evidence type="ECO:0000313" key="3">
    <source>
        <dbReference type="Proteomes" id="UP000001940"/>
    </source>
</evidence>
<dbReference type="eggNOG" id="KOG1001">
    <property type="taxonomic scope" value="Eukaryota"/>
</dbReference>
<dbReference type="PhylomeDB" id="D2YW03"/>
<dbReference type="OrthoDB" id="5860500at2759"/>
<gene>
    <name evidence="2" type="ORF">CELE_ZK1320.11</name>
    <name evidence="2 4" type="ORF">ZK1320.11</name>
</gene>
<evidence type="ECO:0000313" key="4">
    <source>
        <dbReference type="WormBase" id="ZK1320.11b"/>
    </source>
</evidence>
<dbReference type="CTD" id="174523"/>
<dbReference type="Proteomes" id="UP000001940">
    <property type="component" value="Chromosome II"/>
</dbReference>
<accession>D2YW03</accession>
<dbReference type="Bgee" id="WBGene00014259">
    <property type="expression patterns" value="Expressed in pharyngeal muscle cell (C elegans) and 3 other cell types or tissues"/>
</dbReference>
<keyword evidence="1" id="KW-1133">Transmembrane helix</keyword>
<dbReference type="OMA" id="LIDSICC"/>
<protein>
    <submittedName>
        <fullName evidence="2">BTB domain-containing protein</fullName>
    </submittedName>
</protein>
<dbReference type="InParanoid" id="D2YW03"/>
<dbReference type="GeneID" id="174523"/>
<organism evidence="2 3">
    <name type="scientific">Caenorhabditis elegans</name>
    <dbReference type="NCBI Taxonomy" id="6239"/>
    <lineage>
        <taxon>Eukaryota</taxon>
        <taxon>Metazoa</taxon>
        <taxon>Ecdysozoa</taxon>
        <taxon>Nematoda</taxon>
        <taxon>Chromadorea</taxon>
        <taxon>Rhabditida</taxon>
        <taxon>Rhabditina</taxon>
        <taxon>Rhabditomorpha</taxon>
        <taxon>Rhabditoidea</taxon>
        <taxon>Rhabditidae</taxon>
        <taxon>Peloderinae</taxon>
        <taxon>Caenorhabditis</taxon>
    </lineage>
</organism>
<dbReference type="KEGG" id="cel:CELE_ZK1320.11"/>
<reference evidence="2 3" key="1">
    <citation type="journal article" date="1998" name="Science">
        <title>Genome sequence of the nematode C. elegans: a platform for investigating biology.</title>
        <authorList>
            <consortium name="The C. elegans sequencing consortium"/>
            <person name="Sulson J.E."/>
            <person name="Waterston R."/>
        </authorList>
    </citation>
    <scope>NUCLEOTIDE SEQUENCE [LARGE SCALE GENOMIC DNA]</scope>
    <source>
        <strain evidence="2 3">Bristol N2</strain>
    </source>
</reference>
<keyword evidence="3" id="KW-1185">Reference proteome</keyword>
<dbReference type="AlphaFoldDB" id="D2YW03"/>
<dbReference type="FunCoup" id="D2YW03">
    <property type="interactions" value="224"/>
</dbReference>
<dbReference type="PANTHER" id="PTHR21516:SF4">
    <property type="entry name" value="AAA_LID_7 DOMAIN-CONTAINING PROTEIN-RELATED"/>
    <property type="match status" value="1"/>
</dbReference>
<proteinExistence type="predicted"/>
<dbReference type="PANTHER" id="PTHR21516">
    <property type="entry name" value="AAA_LID_7 DOMAIN-CONTAINING PROTEIN-RELATED-RELATED"/>
    <property type="match status" value="1"/>
</dbReference>
<dbReference type="STRING" id="6239.ZK1320.11b.2"/>